<dbReference type="AlphaFoldDB" id="A0A7J9NJ34"/>
<gene>
    <name evidence="2" type="ORF">HNP87_001467</name>
</gene>
<evidence type="ECO:0000313" key="2">
    <source>
        <dbReference type="EMBL" id="MBA2840935.1"/>
    </source>
</evidence>
<organism evidence="2 3">
    <name type="scientific">Methanococcus maripaludis</name>
    <name type="common">Methanococcus deltae</name>
    <dbReference type="NCBI Taxonomy" id="39152"/>
    <lineage>
        <taxon>Archaea</taxon>
        <taxon>Methanobacteriati</taxon>
        <taxon>Methanobacteriota</taxon>
        <taxon>Methanomada group</taxon>
        <taxon>Methanococci</taxon>
        <taxon>Methanococcales</taxon>
        <taxon>Methanococcaceae</taxon>
        <taxon>Methanococcus</taxon>
    </lineage>
</organism>
<name>A0A7J9NJ34_METMI</name>
<feature type="region of interest" description="Disordered" evidence="1">
    <location>
        <begin position="1"/>
        <end position="21"/>
    </location>
</feature>
<reference evidence="2 3" key="1">
    <citation type="submission" date="2020-07" db="EMBL/GenBank/DDBJ databases">
        <title>Genomic Encyclopedia of Type Strains, Phase IV (KMG-V): Genome sequencing to study the core and pangenomes of soil and plant-associated prokaryotes.</title>
        <authorList>
            <person name="Whitman W."/>
        </authorList>
    </citation>
    <scope>NUCLEOTIDE SEQUENCE [LARGE SCALE GENOMIC DNA]</scope>
    <source>
        <strain evidence="2 3">A4</strain>
    </source>
</reference>
<dbReference type="RefSeq" id="WP_181488776.1">
    <property type="nucleotide sequence ID" value="NZ_JACDUI010000002.1"/>
</dbReference>
<evidence type="ECO:0000313" key="3">
    <source>
        <dbReference type="Proteomes" id="UP000563838"/>
    </source>
</evidence>
<dbReference type="EMBL" id="JACDUI010000002">
    <property type="protein sequence ID" value="MBA2840935.1"/>
    <property type="molecule type" value="Genomic_DNA"/>
</dbReference>
<protein>
    <submittedName>
        <fullName evidence="2">Uncharacterized protein</fullName>
    </submittedName>
</protein>
<evidence type="ECO:0000256" key="1">
    <source>
        <dbReference type="SAM" id="MobiDB-lite"/>
    </source>
</evidence>
<accession>A0A7J9NJ34</accession>
<comment type="caution">
    <text evidence="2">The sequence shown here is derived from an EMBL/GenBank/DDBJ whole genome shotgun (WGS) entry which is preliminary data.</text>
</comment>
<sequence>MKKRKMGVKIMNNSEAKKTKENFENELENLFNGSKQVENFLKVSKSDENSETKPDQK</sequence>
<dbReference type="Proteomes" id="UP000563838">
    <property type="component" value="Unassembled WGS sequence"/>
</dbReference>
<proteinExistence type="predicted"/>